<dbReference type="InterPro" id="IPR050411">
    <property type="entry name" value="AlphaKG_dependent_hydroxylases"/>
</dbReference>
<evidence type="ECO:0000256" key="4">
    <source>
        <dbReference type="ARBA" id="ARBA00023194"/>
    </source>
</evidence>
<dbReference type="SUPFAM" id="SSF51197">
    <property type="entry name" value="Clavaminate synthase-like"/>
    <property type="match status" value="1"/>
</dbReference>
<evidence type="ECO:0000313" key="7">
    <source>
        <dbReference type="Proteomes" id="UP000591537"/>
    </source>
</evidence>
<dbReference type="Pfam" id="PF02668">
    <property type="entry name" value="TauD"/>
    <property type="match status" value="1"/>
</dbReference>
<dbReference type="EMBL" id="JACHGV010000020">
    <property type="protein sequence ID" value="MBB6081652.1"/>
    <property type="molecule type" value="Genomic_DNA"/>
</dbReference>
<evidence type="ECO:0000256" key="3">
    <source>
        <dbReference type="ARBA" id="ARBA00023004"/>
    </source>
</evidence>
<dbReference type="AlphaFoldDB" id="A0A7W9WK08"/>
<keyword evidence="7" id="KW-1185">Reference proteome</keyword>
<name>A0A7W9WK08_9ACTN</name>
<dbReference type="RefSeq" id="WP_184567596.1">
    <property type="nucleotide sequence ID" value="NZ_BAAARS010000019.1"/>
</dbReference>
<dbReference type="PANTHER" id="PTHR10696">
    <property type="entry name" value="GAMMA-BUTYROBETAINE HYDROXYLASE-RELATED"/>
    <property type="match status" value="1"/>
</dbReference>
<keyword evidence="2" id="KW-0560">Oxidoreductase</keyword>
<keyword evidence="6" id="KW-0223">Dioxygenase</keyword>
<accession>A0A7W9WK08</accession>
<dbReference type="GO" id="GO:0051213">
    <property type="term" value="F:dioxygenase activity"/>
    <property type="evidence" value="ECO:0007669"/>
    <property type="project" value="UniProtKB-KW"/>
</dbReference>
<dbReference type="GO" id="GO:0017000">
    <property type="term" value="P:antibiotic biosynthetic process"/>
    <property type="evidence" value="ECO:0007669"/>
    <property type="project" value="UniProtKB-KW"/>
</dbReference>
<gene>
    <name evidence="6" type="ORF">HNR57_007603</name>
</gene>
<feature type="domain" description="TauD/TfdA-like" evidence="5">
    <location>
        <begin position="31"/>
        <end position="327"/>
    </location>
</feature>
<comment type="caution">
    <text evidence="6">The sequence shown here is derived from an EMBL/GenBank/DDBJ whole genome shotgun (WGS) entry which is preliminary data.</text>
</comment>
<dbReference type="PANTHER" id="PTHR10696:SF56">
    <property type="entry name" value="TAUD_TFDA-LIKE DOMAIN-CONTAINING PROTEIN"/>
    <property type="match status" value="1"/>
</dbReference>
<dbReference type="Proteomes" id="UP000591537">
    <property type="component" value="Unassembled WGS sequence"/>
</dbReference>
<dbReference type="InterPro" id="IPR003819">
    <property type="entry name" value="TauD/TfdA-like"/>
</dbReference>
<reference evidence="6 7" key="1">
    <citation type="submission" date="2020-08" db="EMBL/GenBank/DDBJ databases">
        <title>Genomic Encyclopedia of Type Strains, Phase IV (KMG-IV): sequencing the most valuable type-strain genomes for metagenomic binning, comparative biology and taxonomic classification.</title>
        <authorList>
            <person name="Goeker M."/>
        </authorList>
    </citation>
    <scope>NUCLEOTIDE SEQUENCE [LARGE SCALE GENOMIC DNA]</scope>
    <source>
        <strain evidence="6 7">DSM 43350</strain>
    </source>
</reference>
<evidence type="ECO:0000256" key="1">
    <source>
        <dbReference type="ARBA" id="ARBA00001954"/>
    </source>
</evidence>
<evidence type="ECO:0000313" key="6">
    <source>
        <dbReference type="EMBL" id="MBB6081652.1"/>
    </source>
</evidence>
<dbReference type="Gene3D" id="3.60.130.10">
    <property type="entry name" value="Clavaminate synthase-like"/>
    <property type="match status" value="1"/>
</dbReference>
<evidence type="ECO:0000259" key="5">
    <source>
        <dbReference type="Pfam" id="PF02668"/>
    </source>
</evidence>
<sequence length="342" mass="39106">MPIGKFARLDSGETGGATATDLVRRTAYNEEQLPLAFEADADVDLAAWVREHREELRADLYRHGALLFRSPTKPDFDAVVEAFSGQLVDYAGGAAIRSRVGKTTYTASEYPEDLDIRQHSEFCYSHDWPMLLFFQCDIEPKDRGQTPLTDNRALMRAIPEDIRRQFAERELLYVRGYGYNRTWQRSYETDSREEVEELCRAEGRTVEWIGDDQLRTSERRPAIARHPVTGDEVWFNYAHGFHISRMDSGIRDALSTAPDDTDEQLWPNNVFWGDGSDIDADVITVVNDIVEEHTVQFDWREGDILIVDNMLAAHGRRPFSGPRRILLKIAESYLSTIRGAQA</sequence>
<comment type="cofactor">
    <cofactor evidence="1">
        <name>Fe(2+)</name>
        <dbReference type="ChEBI" id="CHEBI:29033"/>
    </cofactor>
</comment>
<keyword evidence="3" id="KW-0408">Iron</keyword>
<dbReference type="InterPro" id="IPR042098">
    <property type="entry name" value="TauD-like_sf"/>
</dbReference>
<evidence type="ECO:0000256" key="2">
    <source>
        <dbReference type="ARBA" id="ARBA00023002"/>
    </source>
</evidence>
<keyword evidence="4" id="KW-0045">Antibiotic biosynthesis</keyword>
<protein>
    <submittedName>
        <fullName evidence="6">Alpha-ketoglutarate-dependent taurine dioxygenase</fullName>
    </submittedName>
</protein>
<organism evidence="6 7">
    <name type="scientific">Streptomyces paradoxus</name>
    <dbReference type="NCBI Taxonomy" id="66375"/>
    <lineage>
        <taxon>Bacteria</taxon>
        <taxon>Bacillati</taxon>
        <taxon>Actinomycetota</taxon>
        <taxon>Actinomycetes</taxon>
        <taxon>Kitasatosporales</taxon>
        <taxon>Streptomycetaceae</taxon>
        <taxon>Streptomyces</taxon>
    </lineage>
</organism>
<proteinExistence type="predicted"/>